<sequence>MTDTEKTDVLIVGAGPTGLTLAVELARRGIEHRIVERAPEPASGSKGKGLQPRTLEIFDDLGVTDRILPAATLYPPLRVRVGRVPVYQGRMHKLAAATDAVPYPMVLMHPQWRTEALLGERLAELGGKVEHGVELAGFEQDAMGVTARLGTGATVRASYLVAADGGKSAVRKALGIGFAGETREEERMALADVRVEGLGRDHIHIWVRPGKGMVALYPMAGTDSFQLLASLKPGVTPDLTLPGFQRLFRERSMLRGVRVTTLLWSSLYRVNIRLADRYRAGRVFLAGDAVHVHSPAGGQGLNTGVQDAYNLGWKLARALGGAPSSLLGTYEEERRPIAARVLGLSTGLHDKKTFKRDEETYQLHVGYRGSSLAGEGGGDRVPDGPLRLADGTMARMFDLLRGPHFTLLSPDAAPKVAGGPEVRAYAPAEPYGGRRHTLVRPDGHVGIATDSPSELAAYLTMV</sequence>
<keyword evidence="2" id="KW-0285">Flavoprotein</keyword>
<dbReference type="Proteomes" id="UP001500630">
    <property type="component" value="Unassembled WGS sequence"/>
</dbReference>
<dbReference type="Pfam" id="PF01494">
    <property type="entry name" value="FAD_binding_3"/>
    <property type="match status" value="1"/>
</dbReference>
<dbReference type="InterPro" id="IPR002938">
    <property type="entry name" value="FAD-bd"/>
</dbReference>
<evidence type="ECO:0000256" key="2">
    <source>
        <dbReference type="ARBA" id="ARBA00022630"/>
    </source>
</evidence>
<protein>
    <submittedName>
        <fullName evidence="5">FAD-dependent oxidoreductase</fullName>
    </submittedName>
</protein>
<organism evidence="5 6">
    <name type="scientific">Nonomuraea rosea</name>
    <dbReference type="NCBI Taxonomy" id="638574"/>
    <lineage>
        <taxon>Bacteria</taxon>
        <taxon>Bacillati</taxon>
        <taxon>Actinomycetota</taxon>
        <taxon>Actinomycetes</taxon>
        <taxon>Streptosporangiales</taxon>
        <taxon>Streptosporangiaceae</taxon>
        <taxon>Nonomuraea</taxon>
    </lineage>
</organism>
<dbReference type="Gene3D" id="3.40.30.120">
    <property type="match status" value="1"/>
</dbReference>
<evidence type="ECO:0000256" key="1">
    <source>
        <dbReference type="ARBA" id="ARBA00001974"/>
    </source>
</evidence>
<name>A0ABP6ZL52_9ACTN</name>
<gene>
    <name evidence="5" type="ORF">GCM10022419_118070</name>
</gene>
<keyword evidence="3" id="KW-0274">FAD</keyword>
<dbReference type="RefSeq" id="WP_345576481.1">
    <property type="nucleotide sequence ID" value="NZ_BAABDQ010000049.1"/>
</dbReference>
<reference evidence="6" key="1">
    <citation type="journal article" date="2019" name="Int. J. Syst. Evol. Microbiol.">
        <title>The Global Catalogue of Microorganisms (GCM) 10K type strain sequencing project: providing services to taxonomists for standard genome sequencing and annotation.</title>
        <authorList>
            <consortium name="The Broad Institute Genomics Platform"/>
            <consortium name="The Broad Institute Genome Sequencing Center for Infectious Disease"/>
            <person name="Wu L."/>
            <person name="Ma J."/>
        </authorList>
    </citation>
    <scope>NUCLEOTIDE SEQUENCE [LARGE SCALE GENOMIC DNA]</scope>
    <source>
        <strain evidence="6">JCM 17326</strain>
    </source>
</reference>
<comment type="cofactor">
    <cofactor evidence="1">
        <name>FAD</name>
        <dbReference type="ChEBI" id="CHEBI:57692"/>
    </cofactor>
</comment>
<dbReference type="InterPro" id="IPR036188">
    <property type="entry name" value="FAD/NAD-bd_sf"/>
</dbReference>
<keyword evidence="6" id="KW-1185">Reference proteome</keyword>
<accession>A0ABP6ZL52</accession>
<dbReference type="EMBL" id="BAABDQ010000049">
    <property type="protein sequence ID" value="GAA3613322.1"/>
    <property type="molecule type" value="Genomic_DNA"/>
</dbReference>
<evidence type="ECO:0000313" key="5">
    <source>
        <dbReference type="EMBL" id="GAA3613322.1"/>
    </source>
</evidence>
<dbReference type="InterPro" id="IPR050641">
    <property type="entry name" value="RIFMO-like"/>
</dbReference>
<comment type="caution">
    <text evidence="5">The sequence shown here is derived from an EMBL/GenBank/DDBJ whole genome shotgun (WGS) entry which is preliminary data.</text>
</comment>
<evidence type="ECO:0000256" key="3">
    <source>
        <dbReference type="ARBA" id="ARBA00022827"/>
    </source>
</evidence>
<evidence type="ECO:0000259" key="4">
    <source>
        <dbReference type="Pfam" id="PF01494"/>
    </source>
</evidence>
<dbReference type="SUPFAM" id="SSF51905">
    <property type="entry name" value="FAD/NAD(P)-binding domain"/>
    <property type="match status" value="1"/>
</dbReference>
<proteinExistence type="predicted"/>
<dbReference type="NCBIfam" id="NF004832">
    <property type="entry name" value="PRK06184.1"/>
    <property type="match status" value="1"/>
</dbReference>
<evidence type="ECO:0000313" key="6">
    <source>
        <dbReference type="Proteomes" id="UP001500630"/>
    </source>
</evidence>
<dbReference type="PANTHER" id="PTHR43004">
    <property type="entry name" value="TRK SYSTEM POTASSIUM UPTAKE PROTEIN"/>
    <property type="match status" value="1"/>
</dbReference>
<feature type="domain" description="FAD-binding" evidence="4">
    <location>
        <begin position="6"/>
        <end position="342"/>
    </location>
</feature>
<dbReference type="PRINTS" id="PR00420">
    <property type="entry name" value="RNGMNOXGNASE"/>
</dbReference>
<dbReference type="PANTHER" id="PTHR43004:SF19">
    <property type="entry name" value="BINDING MONOOXYGENASE, PUTATIVE (JCVI)-RELATED"/>
    <property type="match status" value="1"/>
</dbReference>
<dbReference type="Gene3D" id="3.30.70.2450">
    <property type="match status" value="1"/>
</dbReference>
<dbReference type="Gene3D" id="3.50.50.60">
    <property type="entry name" value="FAD/NAD(P)-binding domain"/>
    <property type="match status" value="1"/>
</dbReference>